<keyword evidence="9" id="KW-0963">Cytoplasm</keyword>
<keyword evidence="4 9" id="KW-0808">Transferase</keyword>
<reference evidence="11 12" key="1">
    <citation type="submission" date="2016-12" db="EMBL/GenBank/DDBJ databases">
        <authorList>
            <person name="Song W.-J."/>
            <person name="Kurnit D.M."/>
        </authorList>
    </citation>
    <scope>NUCLEOTIDE SEQUENCE [LARGE SCALE GENOMIC DNA]</scope>
    <source>
        <strain evidence="11 12">DSM 18488</strain>
    </source>
</reference>
<keyword evidence="3 9" id="KW-0028">Amino-acid biosynthesis</keyword>
<dbReference type="InterPro" id="IPR004662">
    <property type="entry name" value="AcgluKinase_fam"/>
</dbReference>
<keyword evidence="12" id="KW-1185">Reference proteome</keyword>
<keyword evidence="5 9" id="KW-0547">Nucleotide-binding</keyword>
<evidence type="ECO:0000256" key="8">
    <source>
        <dbReference type="ARBA" id="ARBA00048141"/>
    </source>
</evidence>
<accession>A0A1M7XWT6</accession>
<dbReference type="InterPro" id="IPR037528">
    <property type="entry name" value="ArgB"/>
</dbReference>
<dbReference type="GO" id="GO:0005524">
    <property type="term" value="F:ATP binding"/>
    <property type="evidence" value="ECO:0007669"/>
    <property type="project" value="UniProtKB-UniRule"/>
</dbReference>
<evidence type="ECO:0000256" key="4">
    <source>
        <dbReference type="ARBA" id="ARBA00022679"/>
    </source>
</evidence>
<comment type="catalytic activity">
    <reaction evidence="8 9">
        <text>N-acetyl-L-glutamate + ATP = N-acetyl-L-glutamyl 5-phosphate + ADP</text>
        <dbReference type="Rhea" id="RHEA:14629"/>
        <dbReference type="ChEBI" id="CHEBI:30616"/>
        <dbReference type="ChEBI" id="CHEBI:44337"/>
        <dbReference type="ChEBI" id="CHEBI:57936"/>
        <dbReference type="ChEBI" id="CHEBI:456216"/>
        <dbReference type="EC" id="2.7.2.8"/>
    </reaction>
</comment>
<dbReference type="EMBL" id="FRFE01000001">
    <property type="protein sequence ID" value="SHO43257.1"/>
    <property type="molecule type" value="Genomic_DNA"/>
</dbReference>
<feature type="binding site" evidence="9">
    <location>
        <position position="199"/>
    </location>
    <ligand>
        <name>substrate</name>
    </ligand>
</feature>
<sequence length="300" mass="32315">MDTSMKESIEKAKVLIESLPYMQEFRHKTVVIKYGGHAMVDEHLKKQFALDVILLKQIGINPVIVHGGGPQINRFLDRLDIKPSYVQGMRVTDGETMGVVEMVLVGKVNKEIVGLINHCGGKAVGLSGRDGDLVCARKLQMSAKAESAEMENKPPELIDLGRVGQVTKINAGVLEILYKGDFIPVIAPVGVGEDGQAYNINADLVAGAIAGALNAEKLILLTDVPGVKDKEGNLLQSLSRDQLEGLIDDGTIAGGMIPKVRCCETAVKNGVGKTYIVDGRVEHAILLEMFTREGVGTEIY</sequence>
<feature type="binding site" evidence="9">
    <location>
        <position position="90"/>
    </location>
    <ligand>
        <name>substrate</name>
    </ligand>
</feature>
<feature type="binding site" evidence="9">
    <location>
        <begin position="68"/>
        <end position="69"/>
    </location>
    <ligand>
        <name>substrate</name>
    </ligand>
</feature>
<dbReference type="InterPro" id="IPR001057">
    <property type="entry name" value="Glu/AcGlu_kinase"/>
</dbReference>
<evidence type="ECO:0000256" key="5">
    <source>
        <dbReference type="ARBA" id="ARBA00022741"/>
    </source>
</evidence>
<evidence type="ECO:0000256" key="3">
    <source>
        <dbReference type="ARBA" id="ARBA00022605"/>
    </source>
</evidence>
<organism evidence="11 12">
    <name type="scientific">Desulfopila aestuarii DSM 18488</name>
    <dbReference type="NCBI Taxonomy" id="1121416"/>
    <lineage>
        <taxon>Bacteria</taxon>
        <taxon>Pseudomonadati</taxon>
        <taxon>Thermodesulfobacteriota</taxon>
        <taxon>Desulfobulbia</taxon>
        <taxon>Desulfobulbales</taxon>
        <taxon>Desulfocapsaceae</taxon>
        <taxon>Desulfopila</taxon>
    </lineage>
</organism>
<evidence type="ECO:0000259" key="10">
    <source>
        <dbReference type="Pfam" id="PF00696"/>
    </source>
</evidence>
<evidence type="ECO:0000256" key="7">
    <source>
        <dbReference type="ARBA" id="ARBA00022840"/>
    </source>
</evidence>
<feature type="site" description="Transition state stabilizer" evidence="9">
    <location>
        <position position="259"/>
    </location>
</feature>
<gene>
    <name evidence="9" type="primary">argB</name>
    <name evidence="11" type="ORF">SAMN02745220_00355</name>
</gene>
<dbReference type="InterPro" id="IPR041727">
    <property type="entry name" value="NAGK-C"/>
</dbReference>
<dbReference type="PIRSF" id="PIRSF000728">
    <property type="entry name" value="NAGK"/>
    <property type="match status" value="1"/>
</dbReference>
<dbReference type="AlphaFoldDB" id="A0A1M7XWT6"/>
<dbReference type="CDD" id="cd04250">
    <property type="entry name" value="AAK_NAGK-C"/>
    <property type="match status" value="1"/>
</dbReference>
<evidence type="ECO:0000256" key="9">
    <source>
        <dbReference type="HAMAP-Rule" id="MF_00082"/>
    </source>
</evidence>
<dbReference type="Proteomes" id="UP000184603">
    <property type="component" value="Unassembled WGS sequence"/>
</dbReference>
<comment type="function">
    <text evidence="9">Catalyzes the ATP-dependent phosphorylation of N-acetyl-L-glutamate.</text>
</comment>
<dbReference type="GO" id="GO:0005737">
    <property type="term" value="C:cytoplasm"/>
    <property type="evidence" value="ECO:0007669"/>
    <property type="project" value="UniProtKB-SubCell"/>
</dbReference>
<dbReference type="NCBIfam" id="TIGR00761">
    <property type="entry name" value="argB"/>
    <property type="match status" value="1"/>
</dbReference>
<feature type="domain" description="Aspartate/glutamate/uridylate kinase" evidence="10">
    <location>
        <begin position="28"/>
        <end position="278"/>
    </location>
</feature>
<evidence type="ECO:0000313" key="12">
    <source>
        <dbReference type="Proteomes" id="UP000184603"/>
    </source>
</evidence>
<dbReference type="InterPro" id="IPR036393">
    <property type="entry name" value="AceGlu_kinase-like_sf"/>
</dbReference>
<name>A0A1M7XWT6_9BACT</name>
<dbReference type="InterPro" id="IPR001048">
    <property type="entry name" value="Asp/Glu/Uridylate_kinase"/>
</dbReference>
<dbReference type="UniPathway" id="UPA00068">
    <property type="reaction ID" value="UER00107"/>
</dbReference>
<dbReference type="PRINTS" id="PR00474">
    <property type="entry name" value="GLU5KINASE"/>
</dbReference>
<dbReference type="GO" id="GO:0042450">
    <property type="term" value="P:L-arginine biosynthetic process via ornithine"/>
    <property type="evidence" value="ECO:0007669"/>
    <property type="project" value="UniProtKB-UniRule"/>
</dbReference>
<comment type="similarity">
    <text evidence="9">Belongs to the acetylglutamate kinase family. ArgB subfamily.</text>
</comment>
<dbReference type="EC" id="2.7.2.8" evidence="9"/>
<keyword evidence="7 9" id="KW-0067">ATP-binding</keyword>
<comment type="pathway">
    <text evidence="1 9">Amino-acid biosynthesis; L-arginine biosynthesis; N(2)-acetyl-L-ornithine from L-glutamate: step 2/4.</text>
</comment>
<dbReference type="Gene3D" id="3.40.1160.10">
    <property type="entry name" value="Acetylglutamate kinase-like"/>
    <property type="match status" value="1"/>
</dbReference>
<dbReference type="SUPFAM" id="SSF53633">
    <property type="entry name" value="Carbamate kinase-like"/>
    <property type="match status" value="1"/>
</dbReference>
<dbReference type="PANTHER" id="PTHR23342">
    <property type="entry name" value="N-ACETYLGLUTAMATE SYNTHASE"/>
    <property type="match status" value="1"/>
</dbReference>
<protein>
    <recommendedName>
        <fullName evidence="9">Acetylglutamate kinase</fullName>
        <ecNumber evidence="9">2.7.2.8</ecNumber>
    </recommendedName>
    <alternativeName>
        <fullName evidence="9">N-acetyl-L-glutamate 5-phosphotransferase</fullName>
    </alternativeName>
    <alternativeName>
        <fullName evidence="9">NAG kinase</fullName>
        <shortName evidence="9">NAGK</shortName>
    </alternativeName>
</protein>
<dbReference type="Pfam" id="PF00696">
    <property type="entry name" value="AA_kinase"/>
    <property type="match status" value="1"/>
</dbReference>
<dbReference type="FunFam" id="3.40.1160.10:FF:000004">
    <property type="entry name" value="Acetylglutamate kinase"/>
    <property type="match status" value="1"/>
</dbReference>
<evidence type="ECO:0000256" key="2">
    <source>
        <dbReference type="ARBA" id="ARBA00022571"/>
    </source>
</evidence>
<keyword evidence="2 9" id="KW-0055">Arginine biosynthesis</keyword>
<feature type="site" description="Transition state stabilizer" evidence="9">
    <location>
        <position position="33"/>
    </location>
</feature>
<comment type="subcellular location">
    <subcellularLocation>
        <location evidence="9">Cytoplasm</location>
    </subcellularLocation>
</comment>
<dbReference type="STRING" id="1121416.SAMN02745220_00355"/>
<evidence type="ECO:0000313" key="11">
    <source>
        <dbReference type="EMBL" id="SHO43257.1"/>
    </source>
</evidence>
<proteinExistence type="inferred from homology"/>
<dbReference type="HAMAP" id="MF_00082">
    <property type="entry name" value="ArgB"/>
    <property type="match status" value="1"/>
</dbReference>
<evidence type="ECO:0000256" key="1">
    <source>
        <dbReference type="ARBA" id="ARBA00004828"/>
    </source>
</evidence>
<dbReference type="PANTHER" id="PTHR23342:SF0">
    <property type="entry name" value="N-ACETYLGLUTAMATE SYNTHASE, MITOCHONDRIAL"/>
    <property type="match status" value="1"/>
</dbReference>
<keyword evidence="6 9" id="KW-0418">Kinase</keyword>
<evidence type="ECO:0000256" key="6">
    <source>
        <dbReference type="ARBA" id="ARBA00022777"/>
    </source>
</evidence>
<dbReference type="GO" id="GO:0003991">
    <property type="term" value="F:acetylglutamate kinase activity"/>
    <property type="evidence" value="ECO:0007669"/>
    <property type="project" value="UniProtKB-UniRule"/>
</dbReference>